<proteinExistence type="predicted"/>
<comment type="caution">
    <text evidence="3">The sequence shown here is derived from an EMBL/GenBank/DDBJ whole genome shotgun (WGS) entry which is preliminary data.</text>
</comment>
<evidence type="ECO:0000259" key="2">
    <source>
        <dbReference type="PROSITE" id="PS50041"/>
    </source>
</evidence>
<protein>
    <recommendedName>
        <fullName evidence="2">C-type lectin domain-containing protein</fullName>
    </recommendedName>
</protein>
<keyword evidence="4" id="KW-1185">Reference proteome</keyword>
<dbReference type="PANTHER" id="PTHR21407:SF1">
    <property type="entry name" value="RE43931P"/>
    <property type="match status" value="1"/>
</dbReference>
<keyword evidence="1" id="KW-1015">Disulfide bond</keyword>
<gene>
    <name evidence="3" type="ORF">EVAR_74495_1</name>
</gene>
<dbReference type="EMBL" id="BGZK01000048">
    <property type="protein sequence ID" value="GBP11853.1"/>
    <property type="molecule type" value="Genomic_DNA"/>
</dbReference>
<evidence type="ECO:0000313" key="4">
    <source>
        <dbReference type="Proteomes" id="UP000299102"/>
    </source>
</evidence>
<dbReference type="InterPro" id="IPR016187">
    <property type="entry name" value="CTDL_fold"/>
</dbReference>
<sequence length="375" mass="42409">MSGTTKFRKDYDGTTLECNVKLTIRDRAVRTSRAIDCMPLCKPRAKTHLDKQCFEMHKVHALSSLKPQMLLYKQLVGSAIRRTVTREAYCTRISSAGSTAPRAISKLTGWMREISVEGTAWTPCRSKLRRALRPLRERGATAGAVMGAGDARRGKWHTAHIPRPRTPPAPVHAAATSCAYKATGYLVTSKCRYSLFHYETRALIENNEITMYFLKRASSARRLDYLHTVVRRRASMARRSRDDENEFVKQRIARGNVRYIWTSGRKCNFAGCDRADLQPPNVNGWFWSGSGAKIGPTTQRNTGDWSYTGGYGQPQPDNREAAQGNDESCLSILNNFYNDGMKWHDVACHHVKPFVCEDSDELLNFVRSRNPGLRL</sequence>
<dbReference type="Gene3D" id="3.10.100.10">
    <property type="entry name" value="Mannose-Binding Protein A, subunit A"/>
    <property type="match status" value="1"/>
</dbReference>
<organism evidence="3 4">
    <name type="scientific">Eumeta variegata</name>
    <name type="common">Bagworm moth</name>
    <name type="synonym">Eumeta japonica</name>
    <dbReference type="NCBI Taxonomy" id="151549"/>
    <lineage>
        <taxon>Eukaryota</taxon>
        <taxon>Metazoa</taxon>
        <taxon>Ecdysozoa</taxon>
        <taxon>Arthropoda</taxon>
        <taxon>Hexapoda</taxon>
        <taxon>Insecta</taxon>
        <taxon>Pterygota</taxon>
        <taxon>Neoptera</taxon>
        <taxon>Endopterygota</taxon>
        <taxon>Lepidoptera</taxon>
        <taxon>Glossata</taxon>
        <taxon>Ditrysia</taxon>
        <taxon>Tineoidea</taxon>
        <taxon>Psychidae</taxon>
        <taxon>Oiketicinae</taxon>
        <taxon>Eumeta</taxon>
    </lineage>
</organism>
<dbReference type="OrthoDB" id="8950604at2759"/>
<dbReference type="Pfam" id="PF00059">
    <property type="entry name" value="Lectin_C"/>
    <property type="match status" value="1"/>
</dbReference>
<dbReference type="PROSITE" id="PS00615">
    <property type="entry name" value="C_TYPE_LECTIN_1"/>
    <property type="match status" value="1"/>
</dbReference>
<accession>A0A4C1TBF2</accession>
<name>A0A4C1TBF2_EUMVA</name>
<dbReference type="InterPro" id="IPR018378">
    <property type="entry name" value="C-type_lectin_CS"/>
</dbReference>
<dbReference type="STRING" id="151549.A0A4C1TBF2"/>
<dbReference type="AlphaFoldDB" id="A0A4C1TBF2"/>
<dbReference type="SUPFAM" id="SSF56436">
    <property type="entry name" value="C-type lectin-like"/>
    <property type="match status" value="1"/>
</dbReference>
<dbReference type="PANTHER" id="PTHR21407">
    <property type="entry name" value="RE43931P-RELATED"/>
    <property type="match status" value="1"/>
</dbReference>
<dbReference type="InterPro" id="IPR016186">
    <property type="entry name" value="C-type_lectin-like/link_sf"/>
</dbReference>
<dbReference type="Proteomes" id="UP000299102">
    <property type="component" value="Unassembled WGS sequence"/>
</dbReference>
<reference evidence="3 4" key="1">
    <citation type="journal article" date="2019" name="Commun. Biol.">
        <title>The bagworm genome reveals a unique fibroin gene that provides high tensile strength.</title>
        <authorList>
            <person name="Kono N."/>
            <person name="Nakamura H."/>
            <person name="Ohtoshi R."/>
            <person name="Tomita M."/>
            <person name="Numata K."/>
            <person name="Arakawa K."/>
        </authorList>
    </citation>
    <scope>NUCLEOTIDE SEQUENCE [LARGE SCALE GENOMIC DNA]</scope>
</reference>
<dbReference type="PROSITE" id="PS50041">
    <property type="entry name" value="C_TYPE_LECTIN_2"/>
    <property type="match status" value="1"/>
</dbReference>
<dbReference type="InterPro" id="IPR001304">
    <property type="entry name" value="C-type_lectin-like"/>
</dbReference>
<dbReference type="CDD" id="cd00037">
    <property type="entry name" value="CLECT"/>
    <property type="match status" value="1"/>
</dbReference>
<evidence type="ECO:0000256" key="1">
    <source>
        <dbReference type="ARBA" id="ARBA00023157"/>
    </source>
</evidence>
<evidence type="ECO:0000313" key="3">
    <source>
        <dbReference type="EMBL" id="GBP11853.1"/>
    </source>
</evidence>
<feature type="domain" description="C-type lectin" evidence="2">
    <location>
        <begin position="239"/>
        <end position="357"/>
    </location>
</feature>